<dbReference type="InParanoid" id="S8F7Q4"/>
<sequence>MPGRPMPPTVDEPATERNNLVRLFKPSLRPIAKEDLVKVSNDDPFVKLPWVLVPDGIGDFAPPLMNYGIDIDPDTLVAYAIEQHVAMYYADSPTCSEDEFDESTFADADKDDVDGASEDGRTGDVSSTKNSNGQGGPRGAVGHHKHTLRDLDTEDEDESDEEAEEFAGYLRYGPRKEDAQIDRAASMRRAILDIAKEKGVHLNTRLFELSMGVQRMAHRKTAIIASFYTNYDLGEADLPSTEDIEKLRTSVGSECPPGWYLDYDDCTWGRY</sequence>
<protein>
    <submittedName>
        <fullName evidence="2">Uncharacterized protein</fullName>
    </submittedName>
</protein>
<feature type="compositionally biased region" description="Acidic residues" evidence="1">
    <location>
        <begin position="106"/>
        <end position="117"/>
    </location>
</feature>
<reference evidence="2 3" key="1">
    <citation type="journal article" date="2012" name="Science">
        <title>The Paleozoic origin of enzymatic lignin decomposition reconstructed from 31 fungal genomes.</title>
        <authorList>
            <person name="Floudas D."/>
            <person name="Binder M."/>
            <person name="Riley R."/>
            <person name="Barry K."/>
            <person name="Blanchette R.A."/>
            <person name="Henrissat B."/>
            <person name="Martinez A.T."/>
            <person name="Otillar R."/>
            <person name="Spatafora J.W."/>
            <person name="Yadav J.S."/>
            <person name="Aerts A."/>
            <person name="Benoit I."/>
            <person name="Boyd A."/>
            <person name="Carlson A."/>
            <person name="Copeland A."/>
            <person name="Coutinho P.M."/>
            <person name="de Vries R.P."/>
            <person name="Ferreira P."/>
            <person name="Findley K."/>
            <person name="Foster B."/>
            <person name="Gaskell J."/>
            <person name="Glotzer D."/>
            <person name="Gorecki P."/>
            <person name="Heitman J."/>
            <person name="Hesse C."/>
            <person name="Hori C."/>
            <person name="Igarashi K."/>
            <person name="Jurgens J.A."/>
            <person name="Kallen N."/>
            <person name="Kersten P."/>
            <person name="Kohler A."/>
            <person name="Kuees U."/>
            <person name="Kumar T.K.A."/>
            <person name="Kuo A."/>
            <person name="LaButti K."/>
            <person name="Larrondo L.F."/>
            <person name="Lindquist E."/>
            <person name="Ling A."/>
            <person name="Lombard V."/>
            <person name="Lucas S."/>
            <person name="Lundell T."/>
            <person name="Martin R."/>
            <person name="McLaughlin D.J."/>
            <person name="Morgenstern I."/>
            <person name="Morin E."/>
            <person name="Murat C."/>
            <person name="Nagy L.G."/>
            <person name="Nolan M."/>
            <person name="Ohm R.A."/>
            <person name="Patyshakuliyeva A."/>
            <person name="Rokas A."/>
            <person name="Ruiz-Duenas F.J."/>
            <person name="Sabat G."/>
            <person name="Salamov A."/>
            <person name="Samejima M."/>
            <person name="Schmutz J."/>
            <person name="Slot J.C."/>
            <person name="St John F."/>
            <person name="Stenlid J."/>
            <person name="Sun H."/>
            <person name="Sun S."/>
            <person name="Syed K."/>
            <person name="Tsang A."/>
            <person name="Wiebenga A."/>
            <person name="Young D."/>
            <person name="Pisabarro A."/>
            <person name="Eastwood D.C."/>
            <person name="Martin F."/>
            <person name="Cullen D."/>
            <person name="Grigoriev I.V."/>
            <person name="Hibbett D.S."/>
        </authorList>
    </citation>
    <scope>NUCLEOTIDE SEQUENCE</scope>
    <source>
        <strain evidence="3">FP-58527</strain>
    </source>
</reference>
<accession>S8F7Q4</accession>
<dbReference type="EMBL" id="KE504221">
    <property type="protein sequence ID" value="EPS94854.1"/>
    <property type="molecule type" value="Genomic_DNA"/>
</dbReference>
<evidence type="ECO:0000313" key="3">
    <source>
        <dbReference type="Proteomes" id="UP000015241"/>
    </source>
</evidence>
<evidence type="ECO:0000256" key="1">
    <source>
        <dbReference type="SAM" id="MobiDB-lite"/>
    </source>
</evidence>
<keyword evidence="3" id="KW-1185">Reference proteome</keyword>
<dbReference type="HOGENOM" id="CLU_1026859_0_0_1"/>
<dbReference type="Proteomes" id="UP000015241">
    <property type="component" value="Unassembled WGS sequence"/>
</dbReference>
<organism evidence="2 3">
    <name type="scientific">Fomitopsis schrenkii</name>
    <name type="common">Brown rot fungus</name>
    <dbReference type="NCBI Taxonomy" id="2126942"/>
    <lineage>
        <taxon>Eukaryota</taxon>
        <taxon>Fungi</taxon>
        <taxon>Dikarya</taxon>
        <taxon>Basidiomycota</taxon>
        <taxon>Agaricomycotina</taxon>
        <taxon>Agaricomycetes</taxon>
        <taxon>Polyporales</taxon>
        <taxon>Fomitopsis</taxon>
    </lineage>
</organism>
<gene>
    <name evidence="2" type="ORF">FOMPIDRAFT_93507</name>
</gene>
<name>S8F7Q4_FOMSC</name>
<proteinExistence type="predicted"/>
<evidence type="ECO:0000313" key="2">
    <source>
        <dbReference type="EMBL" id="EPS94854.1"/>
    </source>
</evidence>
<feature type="region of interest" description="Disordered" evidence="1">
    <location>
        <begin position="106"/>
        <end position="171"/>
    </location>
</feature>
<dbReference type="OrthoDB" id="2799288at2759"/>
<dbReference type="AlphaFoldDB" id="S8F7Q4"/>
<feature type="compositionally biased region" description="Acidic residues" evidence="1">
    <location>
        <begin position="152"/>
        <end position="165"/>
    </location>
</feature>